<dbReference type="RefSeq" id="WP_000186150.1">
    <property type="nucleotide sequence ID" value="NZ_AP024553.1"/>
</dbReference>
<protein>
    <submittedName>
        <fullName evidence="4">Helix-turn-helix domain-containing protein</fullName>
    </submittedName>
    <submittedName>
        <fullName evidence="5">IclR family transcriptional regulator</fullName>
    </submittedName>
    <submittedName>
        <fullName evidence="2">IclR helix-turn-helix domain</fullName>
    </submittedName>
</protein>
<dbReference type="InterPro" id="IPR036390">
    <property type="entry name" value="WH_DNA-bd_sf"/>
</dbReference>
<dbReference type="Gene3D" id="1.10.10.10">
    <property type="entry name" value="Winged helix-like DNA-binding domain superfamily/Winged helix DNA-binding domain"/>
    <property type="match status" value="1"/>
</dbReference>
<accession>A0A0H6ZBM4</accession>
<dbReference type="Proteomes" id="UP000044806">
    <property type="component" value="Unassembled WGS sequence"/>
</dbReference>
<dbReference type="EMBL" id="JAHBND010001006">
    <property type="protein sequence ID" value="MBS7676105.1"/>
    <property type="molecule type" value="Genomic_DNA"/>
</dbReference>
<organism evidence="5 8">
    <name type="scientific">Vibrio cholerae</name>
    <dbReference type="NCBI Taxonomy" id="666"/>
    <lineage>
        <taxon>Bacteria</taxon>
        <taxon>Pseudomonadati</taxon>
        <taxon>Pseudomonadota</taxon>
        <taxon>Gammaproteobacteria</taxon>
        <taxon>Vibrionales</taxon>
        <taxon>Vibrionaceae</taxon>
        <taxon>Vibrio</taxon>
    </lineage>
</organism>
<reference evidence="4" key="3">
    <citation type="submission" date="2021-05" db="EMBL/GenBank/DDBJ databases">
        <authorList>
            <person name="Stine C."/>
        </authorList>
    </citation>
    <scope>NUCLEOTIDE SEQUENCE</scope>
    <source>
        <strain evidence="4">TDS0091212</strain>
    </source>
</reference>
<dbReference type="EMBL" id="CWQY01000020">
    <property type="protein sequence ID" value="CSC96748.1"/>
    <property type="molecule type" value="Genomic_DNA"/>
</dbReference>
<reference evidence="5 8" key="2">
    <citation type="submission" date="2018-09" db="EMBL/GenBank/DDBJ databases">
        <title>Genomic epidemiology reveals two lineages of Vibrio cholerae that can cause global cholera epidemics despite absence of cholera toxin gene.</title>
        <authorList>
            <person name="Wang H."/>
            <person name="Zen W."/>
            <person name="Yu H."/>
            <person name="Zhang W."/>
            <person name="Pan J."/>
            <person name="Yang C."/>
            <person name="Cui Y."/>
        </authorList>
    </citation>
    <scope>NUCLEOTIDE SEQUENCE [LARGE SCALE GENOMIC DNA]</scope>
    <source>
        <strain evidence="5 8">00-1_S85</strain>
    </source>
</reference>
<dbReference type="Pfam" id="PF09339">
    <property type="entry name" value="HTH_IclR"/>
    <property type="match status" value="1"/>
</dbReference>
<evidence type="ECO:0000313" key="7">
    <source>
        <dbReference type="Proteomes" id="UP000044806"/>
    </source>
</evidence>
<evidence type="ECO:0000313" key="8">
    <source>
        <dbReference type="Proteomes" id="UP000471242"/>
    </source>
</evidence>
<reference evidence="6 7" key="1">
    <citation type="submission" date="2015-07" db="EMBL/GenBank/DDBJ databases">
        <authorList>
            <consortium name="Pathogen Informatics"/>
        </authorList>
    </citation>
    <scope>NUCLEOTIDE SEQUENCE [LARGE SCALE GENOMIC DNA]</scope>
    <source>
        <strain evidence="3 6">A316</strain>
        <strain evidence="2 7">A51</strain>
    </source>
</reference>
<evidence type="ECO:0000259" key="1">
    <source>
        <dbReference type="Pfam" id="PF09339"/>
    </source>
</evidence>
<dbReference type="GO" id="GO:0003677">
    <property type="term" value="F:DNA binding"/>
    <property type="evidence" value="ECO:0007669"/>
    <property type="project" value="InterPro"/>
</dbReference>
<dbReference type="Proteomes" id="UP001196338">
    <property type="component" value="Unassembled WGS sequence"/>
</dbReference>
<evidence type="ECO:0000313" key="5">
    <source>
        <dbReference type="EMBL" id="MVD22089.1"/>
    </source>
</evidence>
<dbReference type="InterPro" id="IPR005471">
    <property type="entry name" value="Tscrpt_reg_IclR_N"/>
</dbReference>
<name>A0A0H6ZBM4_VIBCL</name>
<feature type="domain" description="HTH iclR-type" evidence="1">
    <location>
        <begin position="17"/>
        <end position="64"/>
    </location>
</feature>
<sequence>MTNVRDTSNTCQMKSTTIALVILETLFEYGIKGATFRDIGFKTQIPRATLHRYLTALVDAGWVEACGSKQNMVWKPSNHFIKLAFTYRNAVRAEVDRIGAEFRELTGEDL</sequence>
<dbReference type="GO" id="GO:0006355">
    <property type="term" value="P:regulation of DNA-templated transcription"/>
    <property type="evidence" value="ECO:0007669"/>
    <property type="project" value="InterPro"/>
</dbReference>
<dbReference type="EMBL" id="CWOW01000001">
    <property type="protein sequence ID" value="CRZ86034.1"/>
    <property type="molecule type" value="Genomic_DNA"/>
</dbReference>
<reference evidence="4" key="4">
    <citation type="submission" date="2023-08" db="EMBL/GenBank/DDBJ databases">
        <title>Vibrio cholerae Outbreaks in Tanzania Exemplify Founder Flush: Simultaneous Increases in Population Size and Genetic Diversity.</title>
        <authorList>
            <person name="Debes A.K."/>
            <person name="Mohammed A."/>
            <person name="Maseke I."/>
            <person name="Almeida M."/>
            <person name="Li S."/>
            <person name="Matimba H."/>
            <person name="Joachim A."/>
            <person name="Mizinduko M."/>
            <person name="Nyanga S."/>
            <person name="Kelly M."/>
            <person name="Kachwamba Y."/>
            <person name="Schaffer A.M."/>
            <person name="Nyanga A.S."/>
            <person name="Mghamba J."/>
            <person name="Mosha F.S."/>
            <person name="Sack D.A."/>
            <person name="Stine O.C."/>
        </authorList>
    </citation>
    <scope>NUCLEOTIDE SEQUENCE</scope>
    <source>
        <strain evidence="4">TDS0091212</strain>
    </source>
</reference>
<evidence type="ECO:0000313" key="3">
    <source>
        <dbReference type="EMBL" id="CSC96748.1"/>
    </source>
</evidence>
<dbReference type="SUPFAM" id="SSF46785">
    <property type="entry name" value="Winged helix' DNA-binding domain"/>
    <property type="match status" value="1"/>
</dbReference>
<proteinExistence type="predicted"/>
<gene>
    <name evidence="5" type="ORF">D6U24_01850</name>
    <name evidence="2" type="ORF">ERS013165_00400</name>
    <name evidence="3" type="ORF">ERS013200_02744</name>
    <name evidence="4" type="ORF">KIN13_22190</name>
</gene>
<evidence type="ECO:0000313" key="6">
    <source>
        <dbReference type="Proteomes" id="UP000041770"/>
    </source>
</evidence>
<dbReference type="EMBL" id="QZRB01000001">
    <property type="protein sequence ID" value="MVD22089.1"/>
    <property type="molecule type" value="Genomic_DNA"/>
</dbReference>
<dbReference type="Proteomes" id="UP000471242">
    <property type="component" value="Unassembled WGS sequence"/>
</dbReference>
<evidence type="ECO:0000313" key="2">
    <source>
        <dbReference type="EMBL" id="CRZ86034.1"/>
    </source>
</evidence>
<dbReference type="AlphaFoldDB" id="A0A0H6ZBM4"/>
<evidence type="ECO:0000313" key="4">
    <source>
        <dbReference type="EMBL" id="MBS7676105.1"/>
    </source>
</evidence>
<dbReference type="Proteomes" id="UP000041770">
    <property type="component" value="Unassembled WGS sequence"/>
</dbReference>
<dbReference type="InterPro" id="IPR036388">
    <property type="entry name" value="WH-like_DNA-bd_sf"/>
</dbReference>